<evidence type="ECO:0000256" key="1">
    <source>
        <dbReference type="SAM" id="MobiDB-lite"/>
    </source>
</evidence>
<reference evidence="2" key="1">
    <citation type="journal article" date="2012" name="Proc. Natl. Acad. Sci. U.S.A.">
        <title>Antigenic diversity is generated by distinct evolutionary mechanisms in African trypanosome species.</title>
        <authorList>
            <person name="Jackson A.P."/>
            <person name="Berry A."/>
            <person name="Aslett M."/>
            <person name="Allison H.C."/>
            <person name="Burton P."/>
            <person name="Vavrova-Anderson J."/>
            <person name="Brown R."/>
            <person name="Browne H."/>
            <person name="Corton N."/>
            <person name="Hauser H."/>
            <person name="Gamble J."/>
            <person name="Gilderthorp R."/>
            <person name="Marcello L."/>
            <person name="McQuillan J."/>
            <person name="Otto T.D."/>
            <person name="Quail M.A."/>
            <person name="Sanders M.J."/>
            <person name="van Tonder A."/>
            <person name="Ginger M.L."/>
            <person name="Field M.C."/>
            <person name="Barry J.D."/>
            <person name="Hertz-Fowler C."/>
            <person name="Berriman M."/>
        </authorList>
    </citation>
    <scope>NUCLEOTIDE SEQUENCE</scope>
    <source>
        <strain evidence="2">Y486</strain>
    </source>
</reference>
<feature type="compositionally biased region" description="Basic residues" evidence="1">
    <location>
        <begin position="260"/>
        <end position="271"/>
    </location>
</feature>
<sequence length="271" mass="30241">MRCTGRRHGVWKVFYSELLKTPAYLFSRVKTSAESLAGSLNEVMGANMEESPAAATKRREHRKLYEQLLYRKQREEAQKAKEELKKLSFSERFRATVTAFATSLKEATATNAGFMLLLQHCTASHAAEVAVEQGIDLKNVTLQVEKRKAASQVGSETVVVGYIDAPNASEEEIMAFAEKIQKRCPMANAMHERIEWRVAGTTTGGNNHEDNLPDSCRGNGPGEGVAFSSSKSISESHHFSERNTTKVSDTIDEDELHIPGLHKRNDKKREE</sequence>
<protein>
    <recommendedName>
        <fullName evidence="3">OsmC-like protein</fullName>
    </recommendedName>
</protein>
<dbReference type="Gene3D" id="3.30.300.20">
    <property type="match status" value="1"/>
</dbReference>
<dbReference type="InterPro" id="IPR003718">
    <property type="entry name" value="OsmC/Ohr_fam"/>
</dbReference>
<dbReference type="InterPro" id="IPR036102">
    <property type="entry name" value="OsmC/Ohrsf"/>
</dbReference>
<dbReference type="VEuPathDB" id="TriTrypDB:TvY486_0402790"/>
<feature type="region of interest" description="Disordered" evidence="1">
    <location>
        <begin position="201"/>
        <end position="271"/>
    </location>
</feature>
<dbReference type="SUPFAM" id="SSF82784">
    <property type="entry name" value="OsmC-like"/>
    <property type="match status" value="1"/>
</dbReference>
<evidence type="ECO:0000313" key="2">
    <source>
        <dbReference type="EMBL" id="CCC47613.1"/>
    </source>
</evidence>
<dbReference type="Pfam" id="PF02566">
    <property type="entry name" value="OsmC"/>
    <property type="match status" value="1"/>
</dbReference>
<gene>
    <name evidence="2" type="ORF">TVY486_0402790</name>
</gene>
<name>G0TUH9_TRYVY</name>
<proteinExistence type="predicted"/>
<feature type="compositionally biased region" description="Basic and acidic residues" evidence="1">
    <location>
        <begin position="234"/>
        <end position="244"/>
    </location>
</feature>
<dbReference type="AlphaFoldDB" id="G0TUH9"/>
<dbReference type="EMBL" id="HE573020">
    <property type="protein sequence ID" value="CCC47613.1"/>
    <property type="molecule type" value="Genomic_DNA"/>
</dbReference>
<evidence type="ECO:0008006" key="3">
    <source>
        <dbReference type="Google" id="ProtNLM"/>
    </source>
</evidence>
<organism evidence="2">
    <name type="scientific">Trypanosoma vivax (strain Y486)</name>
    <dbReference type="NCBI Taxonomy" id="1055687"/>
    <lineage>
        <taxon>Eukaryota</taxon>
        <taxon>Discoba</taxon>
        <taxon>Euglenozoa</taxon>
        <taxon>Kinetoplastea</taxon>
        <taxon>Metakinetoplastina</taxon>
        <taxon>Trypanosomatida</taxon>
        <taxon>Trypanosomatidae</taxon>
        <taxon>Trypanosoma</taxon>
        <taxon>Duttonella</taxon>
    </lineage>
</organism>
<dbReference type="InterPro" id="IPR015946">
    <property type="entry name" value="KH_dom-like_a/b"/>
</dbReference>
<accession>G0TUH9</accession>